<reference evidence="1 2" key="2">
    <citation type="journal article" date="2012" name="Proc. Natl. Acad. Sci. U.S.A.">
        <title>Antigenic diversity is generated by distinct evolutionary mechanisms in African trypanosome species.</title>
        <authorList>
            <person name="Jackson A.P."/>
            <person name="Berry A."/>
            <person name="Aslett M."/>
            <person name="Allison H.C."/>
            <person name="Burton P."/>
            <person name="Vavrova-Anderson J."/>
            <person name="Brown R."/>
            <person name="Browne H."/>
            <person name="Corton N."/>
            <person name="Hauser H."/>
            <person name="Gamble J."/>
            <person name="Gilderthorp R."/>
            <person name="Marcello L."/>
            <person name="McQuillan J."/>
            <person name="Otto T.D."/>
            <person name="Quail M.A."/>
            <person name="Sanders M.J."/>
            <person name="van Tonder A."/>
            <person name="Ginger M.L."/>
            <person name="Field M.C."/>
            <person name="Barry J.D."/>
            <person name="Hertz-Fowler C."/>
            <person name="Berriman M."/>
        </authorList>
    </citation>
    <scope>NUCLEOTIDE SEQUENCE [LARGE SCALE GENOMIC DNA]</scope>
    <source>
        <strain evidence="1 2">IL3000</strain>
    </source>
</reference>
<keyword evidence="2" id="KW-1185">Reference proteome</keyword>
<organism evidence="1 2">
    <name type="scientific">Trypanosoma congolense (strain IL3000)</name>
    <dbReference type="NCBI Taxonomy" id="1068625"/>
    <lineage>
        <taxon>Eukaryota</taxon>
        <taxon>Discoba</taxon>
        <taxon>Euglenozoa</taxon>
        <taxon>Kinetoplastea</taxon>
        <taxon>Metakinetoplastina</taxon>
        <taxon>Trypanosomatida</taxon>
        <taxon>Trypanosomatidae</taxon>
        <taxon>Trypanosoma</taxon>
        <taxon>Nannomonas</taxon>
    </lineage>
</organism>
<reference evidence="2" key="1">
    <citation type="submission" date="2011-07" db="EMBL/GenBank/DDBJ databases">
        <title>Divergent evolution of antigenic variation in African trypanosomes.</title>
        <authorList>
            <person name="Jackson A.P."/>
            <person name="Berry A."/>
            <person name="Allison H.C."/>
            <person name="Burton P."/>
            <person name="Anderson J."/>
            <person name="Aslett M."/>
            <person name="Brown R."/>
            <person name="Corton N."/>
            <person name="Harris D."/>
            <person name="Hauser H."/>
            <person name="Gamble J."/>
            <person name="Gilderthorp R."/>
            <person name="McQuillan J."/>
            <person name="Quail M.A."/>
            <person name="Sanders M."/>
            <person name="Van Tonder A."/>
            <person name="Ginger M.L."/>
            <person name="Donelson J.E."/>
            <person name="Field M.C."/>
            <person name="Barry J.D."/>
            <person name="Berriman M."/>
            <person name="Hertz-Fowler C."/>
        </authorList>
    </citation>
    <scope>NUCLEOTIDE SEQUENCE [LARGE SCALE GENOMIC DNA]</scope>
    <source>
        <strain evidence="2">IL3000</strain>
    </source>
</reference>
<evidence type="ECO:0000313" key="2">
    <source>
        <dbReference type="Proteomes" id="UP000000702"/>
    </source>
</evidence>
<gene>
    <name evidence="1" type="ORF">TCIL3000_0_59380</name>
</gene>
<evidence type="ECO:0000313" key="1">
    <source>
        <dbReference type="EMBL" id="CCD15411.1"/>
    </source>
</evidence>
<protein>
    <submittedName>
        <fullName evidence="1">Uncharacterized protein</fullName>
    </submittedName>
</protein>
<name>F9WDQ7_TRYCI</name>
<comment type="caution">
    <text evidence="1">The sequence shown here is derived from an EMBL/GenBank/DDBJ whole genome shotgun (WGS) entry which is preliminary data.</text>
</comment>
<sequence>MIHRKRLAAASFCFFFFFKRGREANKHETTRGKSRVKRKIEGTGCTEIYEYKEEQTKANDQSNAKKKAANVQRSKYVTAMGWVAALQGSVRCRGALAHTFWVAHSPPPSTHLTSSVPTSYIFTALLLSPFSSF</sequence>
<dbReference type="EMBL" id="CAEQ01001898">
    <property type="protein sequence ID" value="CCD15411.1"/>
    <property type="molecule type" value="Genomic_DNA"/>
</dbReference>
<accession>F9WDQ7</accession>
<proteinExistence type="predicted"/>
<dbReference type="AlphaFoldDB" id="F9WDQ7"/>
<dbReference type="Proteomes" id="UP000000702">
    <property type="component" value="Unassembled WGS sequence"/>
</dbReference>